<comment type="subcellular location">
    <subcellularLocation>
        <location evidence="1">Membrane</location>
        <topology evidence="1">Multi-pass membrane protein</topology>
    </subcellularLocation>
</comment>
<dbReference type="InterPro" id="IPR003825">
    <property type="entry name" value="Colicin-V_CvpA"/>
</dbReference>
<evidence type="ECO:0000256" key="5">
    <source>
        <dbReference type="SAM" id="Phobius"/>
    </source>
</evidence>
<dbReference type="AlphaFoldDB" id="A0A3G9JDT4"/>
<keyword evidence="4 5" id="KW-0472">Membrane</keyword>
<feature type="transmembrane region" description="Helical" evidence="5">
    <location>
        <begin position="116"/>
        <end position="142"/>
    </location>
</feature>
<organism evidence="6 7">
    <name type="scientific">Intestinibaculum porci</name>
    <dbReference type="NCBI Taxonomy" id="2487118"/>
    <lineage>
        <taxon>Bacteria</taxon>
        <taxon>Bacillati</taxon>
        <taxon>Bacillota</taxon>
        <taxon>Erysipelotrichia</taxon>
        <taxon>Erysipelotrichales</taxon>
        <taxon>Erysipelotrichaceae</taxon>
        <taxon>Intestinibaculum</taxon>
    </lineage>
</organism>
<evidence type="ECO:0000313" key="6">
    <source>
        <dbReference type="EMBL" id="BBH26525.1"/>
    </source>
</evidence>
<keyword evidence="3 5" id="KW-1133">Transmembrane helix</keyword>
<dbReference type="GO" id="GO:0016020">
    <property type="term" value="C:membrane"/>
    <property type="evidence" value="ECO:0007669"/>
    <property type="project" value="UniProtKB-SubCell"/>
</dbReference>
<dbReference type="InParanoid" id="A0A3G9JDT4"/>
<keyword evidence="7" id="KW-1185">Reference proteome</keyword>
<feature type="transmembrane region" description="Helical" evidence="5">
    <location>
        <begin position="76"/>
        <end position="96"/>
    </location>
</feature>
<evidence type="ECO:0000256" key="3">
    <source>
        <dbReference type="ARBA" id="ARBA00022989"/>
    </source>
</evidence>
<name>A0A3G9JDT4_9FIRM</name>
<dbReference type="Pfam" id="PF02674">
    <property type="entry name" value="Colicin_V"/>
    <property type="match status" value="1"/>
</dbReference>
<gene>
    <name evidence="6" type="ORF">SG0102_14590</name>
</gene>
<dbReference type="GO" id="GO:0009403">
    <property type="term" value="P:toxin biosynthetic process"/>
    <property type="evidence" value="ECO:0007669"/>
    <property type="project" value="InterPro"/>
</dbReference>
<feature type="transmembrane region" description="Helical" evidence="5">
    <location>
        <begin position="37"/>
        <end position="56"/>
    </location>
</feature>
<reference evidence="6 7" key="1">
    <citation type="submission" date="2018-11" db="EMBL/GenBank/DDBJ databases">
        <title>Novel Erysipelotrichaceae bacterium isolated from small intestine of a swine.</title>
        <authorList>
            <person name="Kim J.S."/>
            <person name="Choe H."/>
            <person name="Lee Y.R."/>
            <person name="Kim K.M."/>
            <person name="Park D.S."/>
        </authorList>
    </citation>
    <scope>NUCLEOTIDE SEQUENCE [LARGE SCALE GENOMIC DNA]</scope>
    <source>
        <strain evidence="6 7">SG0102</strain>
    </source>
</reference>
<dbReference type="FunCoup" id="A0A3G9JDT4">
    <property type="interactions" value="16"/>
</dbReference>
<sequence>MQLNVSAQTIDLVVGVYLLINLVIGYQRGLFARLYDLLSTILVFVIAVNIATPLAHNIHFYSSGSDLIAGLVEPTVNYLMALVSSIIVLYILKLLLGHILKPFFKHLKESSHFTSFAGGLLGMAFSLVKSLLICYVALAMVLPTLYTNGQEKVAQTSYAHMIVDLLPSYSGDLSLLTDAQALDGHVKVSDTQMLGALMRVSLTGYSWHIISESQMLELMNNQFGEDIIKYGVTLNAKQKDMVVDLLNKSSIDILKRSTILSKIKVSE</sequence>
<dbReference type="EMBL" id="AP019309">
    <property type="protein sequence ID" value="BBH26525.1"/>
    <property type="molecule type" value="Genomic_DNA"/>
</dbReference>
<evidence type="ECO:0000256" key="2">
    <source>
        <dbReference type="ARBA" id="ARBA00022692"/>
    </source>
</evidence>
<evidence type="ECO:0008006" key="8">
    <source>
        <dbReference type="Google" id="ProtNLM"/>
    </source>
</evidence>
<evidence type="ECO:0000256" key="4">
    <source>
        <dbReference type="ARBA" id="ARBA00023136"/>
    </source>
</evidence>
<keyword evidence="2 5" id="KW-0812">Transmembrane</keyword>
<proteinExistence type="predicted"/>
<evidence type="ECO:0000313" key="7">
    <source>
        <dbReference type="Proteomes" id="UP000268059"/>
    </source>
</evidence>
<dbReference type="Proteomes" id="UP000268059">
    <property type="component" value="Chromosome"/>
</dbReference>
<accession>A0A3G9JDT4</accession>
<evidence type="ECO:0000256" key="1">
    <source>
        <dbReference type="ARBA" id="ARBA00004141"/>
    </source>
</evidence>
<dbReference type="KEGG" id="ebm:SG0102_14590"/>
<feature type="transmembrane region" description="Helical" evidence="5">
    <location>
        <begin position="6"/>
        <end position="25"/>
    </location>
</feature>
<protein>
    <recommendedName>
        <fullName evidence="8">CvpA family protein</fullName>
    </recommendedName>
</protein>